<dbReference type="InterPro" id="IPR008271">
    <property type="entry name" value="Ser/Thr_kinase_AS"/>
</dbReference>
<dbReference type="Proteomes" id="UP000239649">
    <property type="component" value="Unassembled WGS sequence"/>
</dbReference>
<feature type="domain" description="Protein kinase" evidence="19">
    <location>
        <begin position="638"/>
        <end position="1043"/>
    </location>
</feature>
<feature type="region of interest" description="Disordered" evidence="17">
    <location>
        <begin position="302"/>
        <end position="327"/>
    </location>
</feature>
<dbReference type="GO" id="GO:0016020">
    <property type="term" value="C:membrane"/>
    <property type="evidence" value="ECO:0007669"/>
    <property type="project" value="UniProtKB-SubCell"/>
</dbReference>
<gene>
    <name evidence="20" type="ORF">C2E20_2409</name>
</gene>
<keyword evidence="5" id="KW-0808">Transferase</keyword>
<dbReference type="GO" id="GO:0005930">
    <property type="term" value="C:axoneme"/>
    <property type="evidence" value="ECO:0007669"/>
    <property type="project" value="UniProtKB-SubCell"/>
</dbReference>
<dbReference type="InterPro" id="IPR017441">
    <property type="entry name" value="Protein_kinase_ATP_BS"/>
</dbReference>
<keyword evidence="10" id="KW-0418">Kinase</keyword>
<organism evidence="20 21">
    <name type="scientific">Micractinium conductrix</name>
    <dbReference type="NCBI Taxonomy" id="554055"/>
    <lineage>
        <taxon>Eukaryota</taxon>
        <taxon>Viridiplantae</taxon>
        <taxon>Chlorophyta</taxon>
        <taxon>core chlorophytes</taxon>
        <taxon>Trebouxiophyceae</taxon>
        <taxon>Chlorellales</taxon>
        <taxon>Chlorellaceae</taxon>
        <taxon>Chlorella clade</taxon>
        <taxon>Micractinium</taxon>
    </lineage>
</organism>
<evidence type="ECO:0000256" key="15">
    <source>
        <dbReference type="ARBA" id="ARBA00023180"/>
    </source>
</evidence>
<protein>
    <submittedName>
        <fullName evidence="20">Serine threonine-kinase isoform A</fullName>
    </submittedName>
</protein>
<feature type="chain" id="PRO_5015142005" evidence="18">
    <location>
        <begin position="21"/>
        <end position="1061"/>
    </location>
</feature>
<dbReference type="SUPFAM" id="SSF52058">
    <property type="entry name" value="L domain-like"/>
    <property type="match status" value="1"/>
</dbReference>
<keyword evidence="13" id="KW-0472">Membrane</keyword>
<reference evidence="20 21" key="1">
    <citation type="journal article" date="2018" name="Plant J.">
        <title>Genome sequences of Chlorella sorokiniana UTEX 1602 and Micractinium conductrix SAG 241.80: implications to maltose excretion by a green alga.</title>
        <authorList>
            <person name="Arriola M.B."/>
            <person name="Velmurugan N."/>
            <person name="Zhang Y."/>
            <person name="Plunkett M.H."/>
            <person name="Hondzo H."/>
            <person name="Barney B.M."/>
        </authorList>
    </citation>
    <scope>NUCLEOTIDE SEQUENCE [LARGE SCALE GENOMIC DNA]</scope>
    <source>
        <strain evidence="20 21">SAG 241.80</strain>
    </source>
</reference>
<keyword evidence="12" id="KW-1133">Transmembrane helix</keyword>
<proteinExistence type="predicted"/>
<feature type="compositionally biased region" description="Low complexity" evidence="17">
    <location>
        <begin position="211"/>
        <end position="221"/>
    </location>
</feature>
<evidence type="ECO:0000256" key="9">
    <source>
        <dbReference type="ARBA" id="ARBA00022741"/>
    </source>
</evidence>
<evidence type="ECO:0000256" key="3">
    <source>
        <dbReference type="ARBA" id="ARBA00022527"/>
    </source>
</evidence>
<dbReference type="PROSITE" id="PS00107">
    <property type="entry name" value="PROTEIN_KINASE_ATP"/>
    <property type="match status" value="1"/>
</dbReference>
<keyword evidence="11 16" id="KW-0067">ATP-binding</keyword>
<dbReference type="Pfam" id="PF00560">
    <property type="entry name" value="LRR_1"/>
    <property type="match status" value="3"/>
</dbReference>
<comment type="caution">
    <text evidence="20">The sequence shown here is derived from an EMBL/GenBank/DDBJ whole genome shotgun (WGS) entry which is preliminary data.</text>
</comment>
<dbReference type="InterPro" id="IPR001611">
    <property type="entry name" value="Leu-rich_rpt"/>
</dbReference>
<evidence type="ECO:0000256" key="17">
    <source>
        <dbReference type="SAM" id="MobiDB-lite"/>
    </source>
</evidence>
<dbReference type="Gene3D" id="3.80.10.10">
    <property type="entry name" value="Ribonuclease Inhibitor"/>
    <property type="match status" value="2"/>
</dbReference>
<evidence type="ECO:0000313" key="21">
    <source>
        <dbReference type="Proteomes" id="UP000239649"/>
    </source>
</evidence>
<dbReference type="PANTHER" id="PTHR27000">
    <property type="entry name" value="LEUCINE-RICH REPEAT RECEPTOR-LIKE PROTEIN KINASE FAMILY PROTEIN-RELATED"/>
    <property type="match status" value="1"/>
</dbReference>
<keyword evidence="21" id="KW-1185">Reference proteome</keyword>
<evidence type="ECO:0000256" key="10">
    <source>
        <dbReference type="ARBA" id="ARBA00022777"/>
    </source>
</evidence>
<evidence type="ECO:0000256" key="12">
    <source>
        <dbReference type="ARBA" id="ARBA00022989"/>
    </source>
</evidence>
<evidence type="ECO:0000256" key="14">
    <source>
        <dbReference type="ARBA" id="ARBA00023170"/>
    </source>
</evidence>
<dbReference type="GO" id="GO:0005524">
    <property type="term" value="F:ATP binding"/>
    <property type="evidence" value="ECO:0007669"/>
    <property type="project" value="UniProtKB-UniRule"/>
</dbReference>
<keyword evidence="7 18" id="KW-0732">Signal</keyword>
<evidence type="ECO:0000259" key="19">
    <source>
        <dbReference type="PROSITE" id="PS50011"/>
    </source>
</evidence>
<dbReference type="SMART" id="SM00369">
    <property type="entry name" value="LRR_TYP"/>
    <property type="match status" value="3"/>
</dbReference>
<dbReference type="SUPFAM" id="SSF56112">
    <property type="entry name" value="Protein kinase-like (PK-like)"/>
    <property type="match status" value="1"/>
</dbReference>
<feature type="compositionally biased region" description="Low complexity" evidence="17">
    <location>
        <begin position="712"/>
        <end position="730"/>
    </location>
</feature>
<dbReference type="STRING" id="554055.A0A2P6VKZ5"/>
<dbReference type="PROSITE" id="PS00108">
    <property type="entry name" value="PROTEIN_KINASE_ST"/>
    <property type="match status" value="1"/>
</dbReference>
<evidence type="ECO:0000256" key="11">
    <source>
        <dbReference type="ARBA" id="ARBA00022840"/>
    </source>
</evidence>
<dbReference type="PANTHER" id="PTHR27000:SF642">
    <property type="entry name" value="INACTIVE LEUCINE-RICH REPEAT RECEPTOR KINASE XIAO-RELATED"/>
    <property type="match status" value="1"/>
</dbReference>
<keyword evidence="3" id="KW-0723">Serine/threonine-protein kinase</keyword>
<comment type="subcellular location">
    <subcellularLocation>
        <location evidence="2">Cytoplasm</location>
        <location evidence="2">Cytoskeleton</location>
        <location evidence="2">Cilium axoneme</location>
    </subcellularLocation>
    <subcellularLocation>
        <location evidence="1">Membrane</location>
        <topology evidence="1">Single-pass membrane protein</topology>
    </subcellularLocation>
</comment>
<sequence>MKRELLWALACALLVALAAAAGHGGDAEIAALLAFRDALSGWNEAVRSNGIQLVGWQAAGRGAAATAADAAGGNGSIASAGVCSWSSVVCDAHGRVEELNLSWPQLHVLSACERRGEPAAASTCRFELPAELAALGPPLARLPALAALRLSQLGLRGTLPSDWAGGLLSRLTVLDLSGNRLTGSFPAAWQLGSASTSSTSSGKAGSGGRASSGANSSRAAAGGSGGAGAVAGQAWPATHLDLSLNRLSGRLPAWLPTAFPGLQKLRLGGNQLQGPLLAGWLQPGAWANLTLLDLSHNPLAGGLPHALPEGPQEGADGTGNSSQRLAHPPLPALTELRLIGCGLEGTAPGDWSQFPSLRELRLDDNRLTGSLPPSWGAPAGGAAGDDATAWAAGAQAWVQGNDFDGPVPCCQTRLVVQPGNERLCTLGAPRGVEQDVRYQRYACSAAQQPEGQGDGDGGGGGAPRCSLGPAALPVCGPAPPDPVAEALALAHPPWWRSAAAAWVAGAVAAAVLLALAAAGGVQAWRSGVRILRWERAFKRRFARGEDGESDEDEEEGGAYQEGLEEEEEGEQAKLLAPGSGPSAPASGSSVGSGRFLGGRSAGSGGAPGSRRSPSSSRRLHSASIRLKPEDFQIQLDGQGKPVLLGSGAFSKVYRGQLFGALPVAIKALSVGPAQRHAEQRLWREVELLRRCTHPCIVQLLGVYSAPIPAAAGPATSAGAGGSPPQQQRQQQDLRSNPPASTQQPNPVGAHAAAGAAAGPAPSEAHCSDGNHSAGSSAGGGPGPGHALLGQAEAAPAAAPAQHYPTPPSTAQHPAAVGPQQQRAPRRLMLVTELLEGGSLHDRLGEPELRWYRGGARVALDVARALAFLHRQSIAHLDVKPANVLLTGLGLAPHGGGGGGGGWFGLGGGGGWFGLGGGGGMPPARAGAGAVAKIADVGLARITGTGSAGFAIRACGTPLYAAPEQMVNGRVGLSADMYSFAWVLHAIVTGERLRRRGEGRPLRPPQDCPAQVAALITRCLSTNPAARPSAEDAALVLEVCQPGRGGPSAPPLVVESELAQLS</sequence>
<dbReference type="GO" id="GO:0004674">
    <property type="term" value="F:protein serine/threonine kinase activity"/>
    <property type="evidence" value="ECO:0007669"/>
    <property type="project" value="UniProtKB-KW"/>
</dbReference>
<feature type="compositionally biased region" description="Low complexity" evidence="17">
    <location>
        <begin position="746"/>
        <end position="761"/>
    </location>
</feature>
<feature type="compositionally biased region" description="Low complexity" evidence="17">
    <location>
        <begin position="784"/>
        <end position="803"/>
    </location>
</feature>
<evidence type="ECO:0000256" key="5">
    <source>
        <dbReference type="ARBA" id="ARBA00022679"/>
    </source>
</evidence>
<feature type="region of interest" description="Disordered" evidence="17">
    <location>
        <begin position="543"/>
        <end position="620"/>
    </location>
</feature>
<keyword evidence="8" id="KW-0677">Repeat</keyword>
<feature type="compositionally biased region" description="Acidic residues" evidence="17">
    <location>
        <begin position="547"/>
        <end position="569"/>
    </location>
</feature>
<feature type="compositionally biased region" description="Polar residues" evidence="17">
    <location>
        <begin position="732"/>
        <end position="745"/>
    </location>
</feature>
<dbReference type="OrthoDB" id="676979at2759"/>
<feature type="region of interest" description="Disordered" evidence="17">
    <location>
        <begin position="712"/>
        <end position="822"/>
    </location>
</feature>
<evidence type="ECO:0000256" key="4">
    <source>
        <dbReference type="ARBA" id="ARBA00022614"/>
    </source>
</evidence>
<dbReference type="SMART" id="SM00220">
    <property type="entry name" value="S_TKc"/>
    <property type="match status" value="1"/>
</dbReference>
<evidence type="ECO:0000256" key="8">
    <source>
        <dbReference type="ARBA" id="ARBA00022737"/>
    </source>
</evidence>
<evidence type="ECO:0000256" key="13">
    <source>
        <dbReference type="ARBA" id="ARBA00023136"/>
    </source>
</evidence>
<feature type="binding site" evidence="16">
    <location>
        <position position="666"/>
    </location>
    <ligand>
        <name>ATP</name>
        <dbReference type="ChEBI" id="CHEBI:30616"/>
    </ligand>
</feature>
<dbReference type="InterPro" id="IPR003591">
    <property type="entry name" value="Leu-rich_rpt_typical-subtyp"/>
</dbReference>
<dbReference type="Pfam" id="PF00069">
    <property type="entry name" value="Pkinase"/>
    <property type="match status" value="1"/>
</dbReference>
<dbReference type="Pfam" id="PF07714">
    <property type="entry name" value="PK_Tyr_Ser-Thr"/>
    <property type="match status" value="1"/>
</dbReference>
<keyword evidence="6" id="KW-0812">Transmembrane</keyword>
<dbReference type="PROSITE" id="PS50011">
    <property type="entry name" value="PROTEIN_KINASE_DOM"/>
    <property type="match status" value="1"/>
</dbReference>
<accession>A0A2P6VKZ5</accession>
<dbReference type="InterPro" id="IPR000719">
    <property type="entry name" value="Prot_kinase_dom"/>
</dbReference>
<dbReference type="EMBL" id="LHPF02000004">
    <property type="protein sequence ID" value="PSC74755.1"/>
    <property type="molecule type" value="Genomic_DNA"/>
</dbReference>
<dbReference type="InterPro" id="IPR032675">
    <property type="entry name" value="LRR_dom_sf"/>
</dbReference>
<evidence type="ECO:0000256" key="18">
    <source>
        <dbReference type="SAM" id="SignalP"/>
    </source>
</evidence>
<name>A0A2P6VKZ5_9CHLO</name>
<evidence type="ECO:0000256" key="1">
    <source>
        <dbReference type="ARBA" id="ARBA00004167"/>
    </source>
</evidence>
<feature type="region of interest" description="Disordered" evidence="17">
    <location>
        <begin position="191"/>
        <end position="228"/>
    </location>
</feature>
<feature type="signal peptide" evidence="18">
    <location>
        <begin position="1"/>
        <end position="20"/>
    </location>
</feature>
<evidence type="ECO:0000256" key="7">
    <source>
        <dbReference type="ARBA" id="ARBA00022729"/>
    </source>
</evidence>
<dbReference type="Gene3D" id="3.30.200.20">
    <property type="entry name" value="Phosphorylase Kinase, domain 1"/>
    <property type="match status" value="1"/>
</dbReference>
<feature type="compositionally biased region" description="Low complexity" evidence="17">
    <location>
        <begin position="576"/>
        <end position="593"/>
    </location>
</feature>
<keyword evidence="9 16" id="KW-0547">Nucleotide-binding</keyword>
<keyword evidence="4" id="KW-0433">Leucine-rich repeat</keyword>
<evidence type="ECO:0000313" key="20">
    <source>
        <dbReference type="EMBL" id="PSC74755.1"/>
    </source>
</evidence>
<evidence type="ECO:0000256" key="16">
    <source>
        <dbReference type="PROSITE-ProRule" id="PRU10141"/>
    </source>
</evidence>
<dbReference type="InterPro" id="IPR011009">
    <property type="entry name" value="Kinase-like_dom_sf"/>
</dbReference>
<evidence type="ECO:0000256" key="6">
    <source>
        <dbReference type="ARBA" id="ARBA00022692"/>
    </source>
</evidence>
<keyword evidence="14" id="KW-0675">Receptor</keyword>
<feature type="compositionally biased region" description="Low complexity" evidence="17">
    <location>
        <begin position="192"/>
        <end position="203"/>
    </location>
</feature>
<dbReference type="Gene3D" id="1.10.510.10">
    <property type="entry name" value="Transferase(Phosphotransferase) domain 1"/>
    <property type="match status" value="2"/>
</dbReference>
<dbReference type="InterPro" id="IPR001245">
    <property type="entry name" value="Ser-Thr/Tyr_kinase_cat_dom"/>
</dbReference>
<keyword evidence="15" id="KW-0325">Glycoprotein</keyword>
<dbReference type="AlphaFoldDB" id="A0A2P6VKZ5"/>
<feature type="compositionally biased region" description="Gly residues" evidence="17">
    <location>
        <begin position="594"/>
        <end position="607"/>
    </location>
</feature>
<evidence type="ECO:0000256" key="2">
    <source>
        <dbReference type="ARBA" id="ARBA00004430"/>
    </source>
</evidence>